<feature type="domain" description="ABC3 transporter permease C-terminal" evidence="7">
    <location>
        <begin position="264"/>
        <end position="377"/>
    </location>
</feature>
<name>A0ABX0F481_9BACL</name>
<keyword evidence="2" id="KW-1003">Cell membrane</keyword>
<accession>A0ABX0F481</accession>
<evidence type="ECO:0000313" key="8">
    <source>
        <dbReference type="EMBL" id="NGZ75788.1"/>
    </source>
</evidence>
<feature type="transmembrane region" description="Helical" evidence="6">
    <location>
        <begin position="715"/>
        <end position="739"/>
    </location>
</feature>
<feature type="transmembrane region" description="Helical" evidence="6">
    <location>
        <begin position="358"/>
        <end position="378"/>
    </location>
</feature>
<comment type="caution">
    <text evidence="8">The sequence shown here is derived from an EMBL/GenBank/DDBJ whole genome shotgun (WGS) entry which is preliminary data.</text>
</comment>
<evidence type="ECO:0000259" key="7">
    <source>
        <dbReference type="Pfam" id="PF02687"/>
    </source>
</evidence>
<feature type="transmembrane region" description="Helical" evidence="6">
    <location>
        <begin position="665"/>
        <end position="688"/>
    </location>
</feature>
<feature type="domain" description="ABC3 transporter permease C-terminal" evidence="7">
    <location>
        <begin position="671"/>
        <end position="791"/>
    </location>
</feature>
<evidence type="ECO:0000256" key="5">
    <source>
        <dbReference type="ARBA" id="ARBA00023136"/>
    </source>
</evidence>
<keyword evidence="4 6" id="KW-1133">Transmembrane helix</keyword>
<reference evidence="8 9" key="1">
    <citation type="submission" date="2020-01" db="EMBL/GenBank/DDBJ databases">
        <title>Polyphasic characterisation and genomic insights into a novel alkali tolerant bacterium VR-M41.</title>
        <authorList>
            <person name="Vemuluri V.R."/>
        </authorList>
    </citation>
    <scope>NUCLEOTIDE SEQUENCE [LARGE SCALE GENOMIC DNA]</scope>
    <source>
        <strain evidence="8 9">VR-M41</strain>
    </source>
</reference>
<feature type="transmembrane region" description="Helical" evidence="6">
    <location>
        <begin position="294"/>
        <end position="312"/>
    </location>
</feature>
<evidence type="ECO:0000256" key="3">
    <source>
        <dbReference type="ARBA" id="ARBA00022692"/>
    </source>
</evidence>
<evidence type="ECO:0000256" key="2">
    <source>
        <dbReference type="ARBA" id="ARBA00022475"/>
    </source>
</evidence>
<dbReference type="InterPro" id="IPR038766">
    <property type="entry name" value="Membrane_comp_ABC_pdt"/>
</dbReference>
<evidence type="ECO:0000256" key="4">
    <source>
        <dbReference type="ARBA" id="ARBA00022989"/>
    </source>
</evidence>
<dbReference type="Pfam" id="PF02687">
    <property type="entry name" value="FtsX"/>
    <property type="match status" value="2"/>
</dbReference>
<dbReference type="RefSeq" id="WP_166274196.1">
    <property type="nucleotide sequence ID" value="NZ_JAAFGS010000003.1"/>
</dbReference>
<keyword evidence="9" id="KW-1185">Reference proteome</keyword>
<organism evidence="8 9">
    <name type="scientific">Saccharibacillus alkalitolerans</name>
    <dbReference type="NCBI Taxonomy" id="2705290"/>
    <lineage>
        <taxon>Bacteria</taxon>
        <taxon>Bacillati</taxon>
        <taxon>Bacillota</taxon>
        <taxon>Bacilli</taxon>
        <taxon>Bacillales</taxon>
        <taxon>Paenibacillaceae</taxon>
        <taxon>Saccharibacillus</taxon>
    </lineage>
</organism>
<comment type="subcellular location">
    <subcellularLocation>
        <location evidence="1">Cell membrane</location>
        <topology evidence="1">Multi-pass membrane protein</topology>
    </subcellularLocation>
</comment>
<sequence length="797" mass="84481">MRAVIVLTLSMLRRRKLQNLLTALLLLLSAVLLGTALTVLLNAENLFEDAHRETNGSHQILTLDQGLHDPEFVYRWWEDRPGVRVSKPLPYKNLSGLAHEGKDLPNLYLYMMDTPSLPFGVDEPLFSSDVPSAKVPAPGTVWIPTSLAASAGIFEGDTLGFRTPGGSFELTVSAVVVDVPYGSPFTTSARIWMNDADYRQELSAVEGGARFMMGLRFDDYGRQAEDWSAFEQALGSPYLETRTDFAEISAFYLILNRVIGFVMMFLGAVMAAIALATIGFTVSDALLTRYRTIGVLRSMGLTTAGIVAPYVLQYGAIALPSVAAGLLLSRLPAAAILDNTLASLHAGDAPTSLHGSGWVMLSGLFLVLFVLACAALYAGSARRILPAQAIRYGMAEQNQAGSRGRKPEGRSGLGRFPVGLALAAGSVAGGRRAAFFTGLIALVASSVLVFGILLLSSVLATGRTAGQWGYDASDVSVTVVSEPLLKRSDFIEKMKNDPRIERYGWYTGASAVLKSDDPSSAGSSMNVYLGLLDGGYDGLGYEVLEGRNPRGAGEIALGLNAARYAGRTVGDLVDLYVRGEKKTFTVTGIYQSVANMSHSARLTAEALPTASGANTADRTAFVSLRDAGDAKAVAEEWNAAYPNALSAASQASLIDAVFGEAVRSLLLPLGLMGVLFLAVTCLIVYSVCRIQVRKNSRTYGIYKSVGLSSLRIRRAVMLGATAVAAAGAASGALVGIYALPLLLNRILSGYGLERLPLVISLPGTAAAVLFSIAASAAGCWLSSRVVARTSPRILTID</sequence>
<keyword evidence="5 6" id="KW-0472">Membrane</keyword>
<proteinExistence type="predicted"/>
<gene>
    <name evidence="8" type="ORF">GYN08_10690</name>
</gene>
<evidence type="ECO:0000256" key="1">
    <source>
        <dbReference type="ARBA" id="ARBA00004651"/>
    </source>
</evidence>
<dbReference type="PANTHER" id="PTHR30287:SF2">
    <property type="entry name" value="BLL1001 PROTEIN"/>
    <property type="match status" value="1"/>
</dbReference>
<evidence type="ECO:0000313" key="9">
    <source>
        <dbReference type="Proteomes" id="UP000800303"/>
    </source>
</evidence>
<feature type="transmembrane region" description="Helical" evidence="6">
    <location>
        <begin position="759"/>
        <end position="782"/>
    </location>
</feature>
<keyword evidence="3 6" id="KW-0812">Transmembrane</keyword>
<feature type="transmembrane region" description="Helical" evidence="6">
    <location>
        <begin position="433"/>
        <end position="455"/>
    </location>
</feature>
<dbReference type="PANTHER" id="PTHR30287">
    <property type="entry name" value="MEMBRANE COMPONENT OF PREDICTED ABC SUPERFAMILY METABOLITE UPTAKE TRANSPORTER"/>
    <property type="match status" value="1"/>
</dbReference>
<dbReference type="Proteomes" id="UP000800303">
    <property type="component" value="Unassembled WGS sequence"/>
</dbReference>
<dbReference type="EMBL" id="JAAFGS010000003">
    <property type="protein sequence ID" value="NGZ75788.1"/>
    <property type="molecule type" value="Genomic_DNA"/>
</dbReference>
<feature type="transmembrane region" description="Helical" evidence="6">
    <location>
        <begin position="258"/>
        <end position="282"/>
    </location>
</feature>
<dbReference type="InterPro" id="IPR003838">
    <property type="entry name" value="ABC3_permease_C"/>
</dbReference>
<protein>
    <submittedName>
        <fullName evidence="8">FtsX-like permease family protein</fullName>
    </submittedName>
</protein>
<evidence type="ECO:0000256" key="6">
    <source>
        <dbReference type="SAM" id="Phobius"/>
    </source>
</evidence>